<dbReference type="EMBL" id="BGZK01000484">
    <property type="protein sequence ID" value="GBP46463.1"/>
    <property type="molecule type" value="Genomic_DNA"/>
</dbReference>
<organism evidence="2 3">
    <name type="scientific">Eumeta variegata</name>
    <name type="common">Bagworm moth</name>
    <name type="synonym">Eumeta japonica</name>
    <dbReference type="NCBI Taxonomy" id="151549"/>
    <lineage>
        <taxon>Eukaryota</taxon>
        <taxon>Metazoa</taxon>
        <taxon>Ecdysozoa</taxon>
        <taxon>Arthropoda</taxon>
        <taxon>Hexapoda</taxon>
        <taxon>Insecta</taxon>
        <taxon>Pterygota</taxon>
        <taxon>Neoptera</taxon>
        <taxon>Endopterygota</taxon>
        <taxon>Lepidoptera</taxon>
        <taxon>Glossata</taxon>
        <taxon>Ditrysia</taxon>
        <taxon>Tineoidea</taxon>
        <taxon>Psychidae</taxon>
        <taxon>Oiketicinae</taxon>
        <taxon>Eumeta</taxon>
    </lineage>
</organism>
<name>A0A4C1W619_EUMVA</name>
<evidence type="ECO:0000256" key="1">
    <source>
        <dbReference type="SAM" id="MobiDB-lite"/>
    </source>
</evidence>
<evidence type="ECO:0000313" key="3">
    <source>
        <dbReference type="Proteomes" id="UP000299102"/>
    </source>
</evidence>
<dbReference type="Proteomes" id="UP000299102">
    <property type="component" value="Unassembled WGS sequence"/>
</dbReference>
<sequence length="311" mass="35757">MQSPDHLSGLYELGLPIPQYRDLGIPGSRIILSRVLRDCVRDPARMQDCKETCARRPRTYASNRLRRDFKKKLKKFEIDLDEDIVAITTDGASVMVKTGSSVPAFQQLCYAHGLQLGILDVLYKKNESIRQEPIDDDILDNSEAESNDNDGRPNISENSGFTVEVVEFRKYPKPVKLAVEVLCRQDATLITAEATLKFMIKKLEDNNSALASELALCLRRRILQRRTNLNALLMYLQNPCNYCASNDDETFCLPSKNVLRKQIQEFVMRMKFGILNSPETEQWRKVFFKGQTTAKKFRHLILILLYKKSWS</sequence>
<comment type="caution">
    <text evidence="2">The sequence shown here is derived from an EMBL/GenBank/DDBJ whole genome shotgun (WGS) entry which is preliminary data.</text>
</comment>
<proteinExistence type="predicted"/>
<feature type="region of interest" description="Disordered" evidence="1">
    <location>
        <begin position="134"/>
        <end position="157"/>
    </location>
</feature>
<gene>
    <name evidence="2" type="ORF">EVAR_28042_1</name>
</gene>
<feature type="compositionally biased region" description="Acidic residues" evidence="1">
    <location>
        <begin position="134"/>
        <end position="148"/>
    </location>
</feature>
<protein>
    <submittedName>
        <fullName evidence="2">Uncharacterized protein</fullName>
    </submittedName>
</protein>
<dbReference type="OrthoDB" id="8124016at2759"/>
<keyword evidence="3" id="KW-1185">Reference proteome</keyword>
<evidence type="ECO:0000313" key="2">
    <source>
        <dbReference type="EMBL" id="GBP46463.1"/>
    </source>
</evidence>
<accession>A0A4C1W619</accession>
<dbReference type="AlphaFoldDB" id="A0A4C1W619"/>
<reference evidence="2 3" key="1">
    <citation type="journal article" date="2019" name="Commun. Biol.">
        <title>The bagworm genome reveals a unique fibroin gene that provides high tensile strength.</title>
        <authorList>
            <person name="Kono N."/>
            <person name="Nakamura H."/>
            <person name="Ohtoshi R."/>
            <person name="Tomita M."/>
            <person name="Numata K."/>
            <person name="Arakawa K."/>
        </authorList>
    </citation>
    <scope>NUCLEOTIDE SEQUENCE [LARGE SCALE GENOMIC DNA]</scope>
</reference>